<dbReference type="KEGG" id="ude:JM47_00510"/>
<dbReference type="Proteomes" id="UP000032261">
    <property type="component" value="Chromosome"/>
</dbReference>
<proteinExistence type="predicted"/>
<reference evidence="1 2" key="1">
    <citation type="journal article" date="2015" name="Genome Announc.">
        <title>Genome Sequence of Ureaplasma diversum Strain ATCC 49782.</title>
        <authorList>
            <person name="Marques L.M."/>
            <person name="Guimaraes A.M."/>
            <person name="Martins H.B."/>
            <person name="Rezende I.S."/>
            <person name="Barbosa M.S."/>
            <person name="Campos G.B."/>
            <person name="do Nascimento N.C."/>
            <person name="Dos Santos A.P."/>
            <person name="Amorim A.T."/>
            <person name="Santos V.M."/>
            <person name="Messick J.B."/>
            <person name="Timenetsky J."/>
        </authorList>
    </citation>
    <scope>NUCLEOTIDE SEQUENCE [LARGE SCALE GENOMIC DNA]</scope>
    <source>
        <strain evidence="1 2">ATCC 49782</strain>
    </source>
</reference>
<dbReference type="EMBL" id="CP009770">
    <property type="protein sequence ID" value="AJQ45140.1"/>
    <property type="molecule type" value="Genomic_DNA"/>
</dbReference>
<dbReference type="STRING" id="42094.JM47_00510"/>
<dbReference type="PROSITE" id="PS51257">
    <property type="entry name" value="PROKAR_LIPOPROTEIN"/>
    <property type="match status" value="1"/>
</dbReference>
<evidence type="ECO:0000313" key="2">
    <source>
        <dbReference type="Proteomes" id="UP000032261"/>
    </source>
</evidence>
<sequence length="257" mass="30194">MFKNKKKLIIISSIFLGSITTLTIVGCNNTNRSANENKPIDTSEKPFLRTNIEFIKNNNIITRWYKKENSDVYYEMLTNQKTPVFVYNQRLRIGVNKYYRRQLEIEKSTITNQQLNEYATLINSYSDYVNKFVNSDLYTKTETSLADQQLANLEARIKTIDFSKQTLLMIKLKVEQFNPGFNSYEKEGFNIVDFEFKPKSANNKKNIFNIKYENTVIKYLNTEEKTINGNHYRAKTFFILIDKLTSLNDTEIHLSTI</sequence>
<organism evidence="1 2">
    <name type="scientific">Ureaplasma diversum</name>
    <dbReference type="NCBI Taxonomy" id="42094"/>
    <lineage>
        <taxon>Bacteria</taxon>
        <taxon>Bacillati</taxon>
        <taxon>Mycoplasmatota</taxon>
        <taxon>Mycoplasmoidales</taxon>
        <taxon>Mycoplasmoidaceae</taxon>
        <taxon>Ureaplasma</taxon>
    </lineage>
</organism>
<evidence type="ECO:0008006" key="3">
    <source>
        <dbReference type="Google" id="ProtNLM"/>
    </source>
</evidence>
<dbReference type="AlphaFoldDB" id="A0A0C5S181"/>
<accession>A0A0C5S181</accession>
<gene>
    <name evidence="1" type="ORF">JM47_00510</name>
</gene>
<name>A0A0C5S181_9BACT</name>
<dbReference type="RefSeq" id="WP_208895077.1">
    <property type="nucleotide sequence ID" value="NZ_CP009770.1"/>
</dbReference>
<dbReference type="PATRIC" id="fig|42094.4.peg.93"/>
<evidence type="ECO:0000313" key="1">
    <source>
        <dbReference type="EMBL" id="AJQ45140.1"/>
    </source>
</evidence>
<protein>
    <recommendedName>
        <fullName evidence="3">Lipoprotein</fullName>
    </recommendedName>
</protein>
<dbReference type="HOGENOM" id="CLU_1081600_0_0_14"/>